<name>A0A212TPG4_9BACT</name>
<gene>
    <name evidence="2" type="ORF">SAMN06265337_2114</name>
</gene>
<keyword evidence="3" id="KW-1185">Reference proteome</keyword>
<dbReference type="AlphaFoldDB" id="A0A212TPG4"/>
<dbReference type="RefSeq" id="WP_245815339.1">
    <property type="nucleotide sequence ID" value="NZ_FYEW01000001.1"/>
</dbReference>
<keyword evidence="1" id="KW-0732">Signal</keyword>
<protein>
    <submittedName>
        <fullName evidence="2">Helix-hairpin-helix motif-containing protein</fullName>
    </submittedName>
</protein>
<dbReference type="EMBL" id="FYEW01000001">
    <property type="protein sequence ID" value="SNC67912.1"/>
    <property type="molecule type" value="Genomic_DNA"/>
</dbReference>
<dbReference type="InterPro" id="IPR010994">
    <property type="entry name" value="RuvA_2-like"/>
</dbReference>
<dbReference type="Proteomes" id="UP000198131">
    <property type="component" value="Unassembled WGS sequence"/>
</dbReference>
<organism evidence="2 3">
    <name type="scientific">Hymenobacter gelipurpurascens</name>
    <dbReference type="NCBI Taxonomy" id="89968"/>
    <lineage>
        <taxon>Bacteria</taxon>
        <taxon>Pseudomonadati</taxon>
        <taxon>Bacteroidota</taxon>
        <taxon>Cytophagia</taxon>
        <taxon>Cytophagales</taxon>
        <taxon>Hymenobacteraceae</taxon>
        <taxon>Hymenobacter</taxon>
    </lineage>
</organism>
<accession>A0A212TPG4</accession>
<feature type="chain" id="PRO_5012081100" evidence="1">
    <location>
        <begin position="24"/>
        <end position="704"/>
    </location>
</feature>
<evidence type="ECO:0000256" key="1">
    <source>
        <dbReference type="SAM" id="SignalP"/>
    </source>
</evidence>
<feature type="signal peptide" evidence="1">
    <location>
        <begin position="1"/>
        <end position="23"/>
    </location>
</feature>
<sequence length="704" mass="79734">MRPFYMACLAVGLLWVAARPLQAQEFQRPAVPDLDRLTQELFAEIQSDQVPYEDLYETLLQYYQTPLNLNTATREELRGLLLLSETQITHLLEHRQRNGNLLSLYELQSIEGFDLRSIYRVSPFVAVHTTDPNATRGPLWQRIRQEDNNALFLRYERGLQARRGYAAPDTVRGGRPATRYLGSPDKLLVRYRVSRTRDFSLGFTAEKDAGEQVAWSPATRRYGLDFYSGHFLLQERGRLKTLALGDYQLQFGQGLLLSSGLSVGKGAETITTLRRSSVGVRPYSSVLESTFFRGAAATAAISPTVQVTGFISRKRVDANLAQQQDSLAEFDEAASSLQLTGFHRTASELANRQALRETVAGGNLSYASSGGDLALGLTAVNTLYGTPLQRRAEPYNAFEFQGKYNLALSAHYSYVWRNVLLFGETARSSSGGLGTVNGLLASLAPNLDASALYRSYARNFHTLYGNAMSENTRNINESGLYLGLKFRPVSRWEVSAYYDQFRFPWLKYQVGAPSQGHDWLVRVTFSPTKTSLLYAQLRQRTKPYDADTLRLVPLPVPTQRRSLLLFYDASPLPIISLRTRVQGTQYREDQGPRRQGYVLAQDVTIHPHRKLRLSGRYALFDTDDYDTRQYVFEQDVLYAFSVPVLAGRGTRAYLLAQVDVNRHLTLWVRYAETYYRHQQTIGSGLEQIDGPRRSEIKAQARYRF</sequence>
<proteinExistence type="predicted"/>
<evidence type="ECO:0000313" key="2">
    <source>
        <dbReference type="EMBL" id="SNC67912.1"/>
    </source>
</evidence>
<evidence type="ECO:0000313" key="3">
    <source>
        <dbReference type="Proteomes" id="UP000198131"/>
    </source>
</evidence>
<reference evidence="3" key="1">
    <citation type="submission" date="2017-06" db="EMBL/GenBank/DDBJ databases">
        <authorList>
            <person name="Varghese N."/>
            <person name="Submissions S."/>
        </authorList>
    </citation>
    <scope>NUCLEOTIDE SEQUENCE [LARGE SCALE GENOMIC DNA]</scope>
    <source>
        <strain evidence="3">DSM 11116</strain>
    </source>
</reference>
<dbReference type="SUPFAM" id="SSF47781">
    <property type="entry name" value="RuvA domain 2-like"/>
    <property type="match status" value="1"/>
</dbReference>